<evidence type="ECO:0000313" key="1">
    <source>
        <dbReference type="EMBL" id="MDW5594889.1"/>
    </source>
</evidence>
<dbReference type="EMBL" id="JAWSTH010000024">
    <property type="protein sequence ID" value="MDW5594889.1"/>
    <property type="molecule type" value="Genomic_DNA"/>
</dbReference>
<accession>A0ABU4HS52</accession>
<evidence type="ECO:0000313" key="2">
    <source>
        <dbReference type="Proteomes" id="UP001284601"/>
    </source>
</evidence>
<dbReference type="Proteomes" id="UP001284601">
    <property type="component" value="Unassembled WGS sequence"/>
</dbReference>
<gene>
    <name evidence="1" type="ORF">R7226_11100</name>
</gene>
<protein>
    <submittedName>
        <fullName evidence="1">Uncharacterized protein</fullName>
    </submittedName>
</protein>
<dbReference type="RefSeq" id="WP_318597222.1">
    <property type="nucleotide sequence ID" value="NZ_JAWSTH010000024.1"/>
</dbReference>
<sequence>MTVAEQPVTFFVPRVDPTQPDDETAYAAIVRCTTADAGAPPRDCRIHRLWCRRGGRDTVIEVGREDPDNGEIVLAILDLGRGLPYVVHCGTPGDEENAVRDRVNRPVYAVSEFAS</sequence>
<proteinExistence type="predicted"/>
<comment type="caution">
    <text evidence="1">The sequence shown here is derived from an EMBL/GenBank/DDBJ whole genome shotgun (WGS) entry which is preliminary data.</text>
</comment>
<reference evidence="2" key="1">
    <citation type="submission" date="2023-07" db="EMBL/GenBank/DDBJ databases">
        <title>Conexibacter stalactiti sp. nov., isolated from stalactites in a lava cave and emended description of the genus Conexibacter.</title>
        <authorList>
            <person name="Lee S.D."/>
        </authorList>
    </citation>
    <scope>NUCLEOTIDE SEQUENCE [LARGE SCALE GENOMIC DNA]</scope>
    <source>
        <strain evidence="2">KCTC 39840</strain>
    </source>
</reference>
<organism evidence="1 2">
    <name type="scientific">Conexibacter stalactiti</name>
    <dbReference type="NCBI Taxonomy" id="1940611"/>
    <lineage>
        <taxon>Bacteria</taxon>
        <taxon>Bacillati</taxon>
        <taxon>Actinomycetota</taxon>
        <taxon>Thermoleophilia</taxon>
        <taxon>Solirubrobacterales</taxon>
        <taxon>Conexibacteraceae</taxon>
        <taxon>Conexibacter</taxon>
    </lineage>
</organism>
<name>A0ABU4HS52_9ACTN</name>
<keyword evidence="2" id="KW-1185">Reference proteome</keyword>